<proteinExistence type="predicted"/>
<feature type="coiled-coil region" evidence="1">
    <location>
        <begin position="103"/>
        <end position="130"/>
    </location>
</feature>
<organism evidence="2">
    <name type="scientific">Hokovirus HKV1</name>
    <dbReference type="NCBI Taxonomy" id="1977638"/>
    <lineage>
        <taxon>Viruses</taxon>
        <taxon>Varidnaviria</taxon>
        <taxon>Bamfordvirae</taxon>
        <taxon>Nucleocytoviricota</taxon>
        <taxon>Megaviricetes</taxon>
        <taxon>Imitervirales</taxon>
        <taxon>Mimiviridae</taxon>
        <taxon>Klosneuvirinae</taxon>
        <taxon>Hokovirus</taxon>
    </lineage>
</organism>
<name>A0A1V0SFF9_9VIRU</name>
<evidence type="ECO:0000313" key="2">
    <source>
        <dbReference type="EMBL" id="ARF10452.1"/>
    </source>
</evidence>
<gene>
    <name evidence="2" type="ORF">Hokovirus_1_331</name>
</gene>
<sequence length="525" mass="62478">MSWAQAQNIRKNAENARQRLVDILNIVPNPIKKEAYDAAKDLLNQSYSNNFEAYASQCKWCYFKIKDMIDNYEFKQRLYNGNSSNYNYNEYVYTKEECMRNTQKILNERYEEERKQRVKMECEKKQAILQTQKLQNMKNPWRKFTEKLGIYDCLEVRNNMLKQLQQKNKKGELKYIVNVNCLWEPRFDKYDECDKIVNQCIDKYKKKIKKYSSIKENILAHLKNAGINSETELYLLQHDNHSTNIDNFISDNSDKLNLIIVNGKYVMAKNDGYDILLDLVNKILTKSHLDILYWSKILPIIQKVTNCHDNSIKILKQFITSDLLFLTYEQYGILKIKSNSIDLFEMRLKNKLMTDNNVFIDETIKNNNNGFANTMAMNNNGFANTMAMNNNSFANTMVMNNNNNNNNFVALRQQIMIILNNNNYSFSDMEIEQLCYDAEKMIILSLEEFVKSRWSYILIRRQVYYYLNGIGDCNVDDDKVTNVLEKIYEQYNLGNFNLVYDEFDRLVLLCDLQEFYNFVYYNYYI</sequence>
<evidence type="ECO:0000256" key="1">
    <source>
        <dbReference type="SAM" id="Coils"/>
    </source>
</evidence>
<dbReference type="EMBL" id="KY684103">
    <property type="protein sequence ID" value="ARF10452.1"/>
    <property type="molecule type" value="Genomic_DNA"/>
</dbReference>
<protein>
    <submittedName>
        <fullName evidence="2">Uncharacterized protein</fullName>
    </submittedName>
</protein>
<reference evidence="2" key="1">
    <citation type="journal article" date="2017" name="Science">
        <title>Giant viruses with an expanded complement of translation system components.</title>
        <authorList>
            <person name="Schulz F."/>
            <person name="Yutin N."/>
            <person name="Ivanova N.N."/>
            <person name="Ortega D.R."/>
            <person name="Lee T.K."/>
            <person name="Vierheilig J."/>
            <person name="Daims H."/>
            <person name="Horn M."/>
            <person name="Wagner M."/>
            <person name="Jensen G.J."/>
            <person name="Kyrpides N.C."/>
            <person name="Koonin E.V."/>
            <person name="Woyke T."/>
        </authorList>
    </citation>
    <scope>NUCLEOTIDE SEQUENCE</scope>
    <source>
        <strain evidence="2">HKV1</strain>
    </source>
</reference>
<keyword evidence="1" id="KW-0175">Coiled coil</keyword>
<accession>A0A1V0SFF9</accession>